<dbReference type="SMART" id="SM00345">
    <property type="entry name" value="HTH_GNTR"/>
    <property type="match status" value="1"/>
</dbReference>
<dbReference type="RefSeq" id="WP_203891638.1">
    <property type="nucleotide sequence ID" value="NZ_BOOH01000023.1"/>
</dbReference>
<name>A0A8J3W625_9ACTN</name>
<protein>
    <submittedName>
        <fullName evidence="8">GntR family transcriptional regulator</fullName>
    </submittedName>
</protein>
<dbReference type="PROSITE" id="PS50949">
    <property type="entry name" value="HTH_GNTR"/>
    <property type="match status" value="1"/>
</dbReference>
<dbReference type="InterPro" id="IPR036388">
    <property type="entry name" value="WH-like_DNA-bd_sf"/>
</dbReference>
<sequence length="492" mass="52088">MPPNRANRITGLLLEVPDDGRALHERLTAAIRGAILTGRLGPGDALPPSRALAEELSCSRWVVNEAYGQLVAEGHLTARQGSGTRVAPDVPARPAVPPAVPSVRAPSAVVADLRPGAPDVARFPAAAWSRATHHVLMAGGGPDVFPPAEGVRRLREVVSGYLGRTRGVAVSPEEVVITCGTTHAVGLLAGVLARRSASLLAVEDPGWRRFDDAAVHAGLAIEPVAVDGEGIDVGRLRRTGPDAVLCSPAHQFPTGAALSAGRRRALLAWAAERSAVVLEDDYDAEFRYDRKPIGALAALDRDNVAYLGSVSKTLHPGLRMGWMVPPARLRDPVTEALGRSGAGPGVFDQLALARLIDAGDYDRHLRRARALYRERREAVLTALRGHSVIRDAGPVGGIAAGLHLVLPLPPGHDDRDVADRLERRGVLVMPLSRYARRRLRPALVIGYGRLSPARAAFAAAEIAAALESRARSSPRPSSSSAVRIVPPRQGGD</sequence>
<dbReference type="Proteomes" id="UP000616724">
    <property type="component" value="Unassembled WGS sequence"/>
</dbReference>
<dbReference type="InterPro" id="IPR015421">
    <property type="entry name" value="PyrdxlP-dep_Trfase_major"/>
</dbReference>
<dbReference type="SUPFAM" id="SSF53383">
    <property type="entry name" value="PLP-dependent transferases"/>
    <property type="match status" value="1"/>
</dbReference>
<dbReference type="PANTHER" id="PTHR46577:SF1">
    <property type="entry name" value="HTH-TYPE TRANSCRIPTIONAL REGULATORY PROTEIN GABR"/>
    <property type="match status" value="1"/>
</dbReference>
<comment type="caution">
    <text evidence="8">The sequence shown here is derived from an EMBL/GenBank/DDBJ whole genome shotgun (WGS) entry which is preliminary data.</text>
</comment>
<dbReference type="InterPro" id="IPR051446">
    <property type="entry name" value="HTH_trans_reg/aminotransferase"/>
</dbReference>
<evidence type="ECO:0000313" key="9">
    <source>
        <dbReference type="Proteomes" id="UP000616724"/>
    </source>
</evidence>
<keyword evidence="4" id="KW-0238">DNA-binding</keyword>
<dbReference type="Gene3D" id="3.40.640.10">
    <property type="entry name" value="Type I PLP-dependent aspartate aminotransferase-like (Major domain)"/>
    <property type="match status" value="1"/>
</dbReference>
<organism evidence="8 9">
    <name type="scientific">Planobispora longispora</name>
    <dbReference type="NCBI Taxonomy" id="28887"/>
    <lineage>
        <taxon>Bacteria</taxon>
        <taxon>Bacillati</taxon>
        <taxon>Actinomycetota</taxon>
        <taxon>Actinomycetes</taxon>
        <taxon>Streptosporangiales</taxon>
        <taxon>Streptosporangiaceae</taxon>
        <taxon>Planobispora</taxon>
    </lineage>
</organism>
<dbReference type="Gene3D" id="1.10.10.10">
    <property type="entry name" value="Winged helix-like DNA-binding domain superfamily/Winged helix DNA-binding domain"/>
    <property type="match status" value="1"/>
</dbReference>
<keyword evidence="9" id="KW-1185">Reference proteome</keyword>
<accession>A0A8J3W625</accession>
<dbReference type="InterPro" id="IPR004839">
    <property type="entry name" value="Aminotransferase_I/II_large"/>
</dbReference>
<dbReference type="PANTHER" id="PTHR46577">
    <property type="entry name" value="HTH-TYPE TRANSCRIPTIONAL REGULATORY PROTEIN GABR"/>
    <property type="match status" value="1"/>
</dbReference>
<dbReference type="InterPro" id="IPR036390">
    <property type="entry name" value="WH_DNA-bd_sf"/>
</dbReference>
<keyword evidence="3" id="KW-0805">Transcription regulation</keyword>
<dbReference type="InterPro" id="IPR015424">
    <property type="entry name" value="PyrdxlP-dep_Trfase"/>
</dbReference>
<gene>
    <name evidence="8" type="ORF">Plo01_35170</name>
</gene>
<dbReference type="GO" id="GO:0003700">
    <property type="term" value="F:DNA-binding transcription factor activity"/>
    <property type="evidence" value="ECO:0007669"/>
    <property type="project" value="InterPro"/>
</dbReference>
<feature type="domain" description="HTH gntR-type" evidence="7">
    <location>
        <begin position="21"/>
        <end position="89"/>
    </location>
</feature>
<dbReference type="GO" id="GO:0003677">
    <property type="term" value="F:DNA binding"/>
    <property type="evidence" value="ECO:0007669"/>
    <property type="project" value="UniProtKB-KW"/>
</dbReference>
<evidence type="ECO:0000259" key="7">
    <source>
        <dbReference type="PROSITE" id="PS50949"/>
    </source>
</evidence>
<evidence type="ECO:0000256" key="1">
    <source>
        <dbReference type="ARBA" id="ARBA00005384"/>
    </source>
</evidence>
<evidence type="ECO:0000256" key="4">
    <source>
        <dbReference type="ARBA" id="ARBA00023125"/>
    </source>
</evidence>
<dbReference type="Pfam" id="PF00155">
    <property type="entry name" value="Aminotran_1_2"/>
    <property type="match status" value="1"/>
</dbReference>
<dbReference type="CDD" id="cd07377">
    <property type="entry name" value="WHTH_GntR"/>
    <property type="match status" value="1"/>
</dbReference>
<dbReference type="Pfam" id="PF00392">
    <property type="entry name" value="GntR"/>
    <property type="match status" value="1"/>
</dbReference>
<keyword evidence="5" id="KW-0804">Transcription</keyword>
<evidence type="ECO:0000256" key="6">
    <source>
        <dbReference type="SAM" id="MobiDB-lite"/>
    </source>
</evidence>
<feature type="region of interest" description="Disordered" evidence="6">
    <location>
        <begin position="468"/>
        <end position="492"/>
    </location>
</feature>
<evidence type="ECO:0000313" key="8">
    <source>
        <dbReference type="EMBL" id="GIH77088.1"/>
    </source>
</evidence>
<dbReference type="AlphaFoldDB" id="A0A8J3W625"/>
<dbReference type="InterPro" id="IPR000524">
    <property type="entry name" value="Tscrpt_reg_HTH_GntR"/>
</dbReference>
<comment type="similarity">
    <text evidence="1">In the C-terminal section; belongs to the class-I pyridoxal-phosphate-dependent aminotransferase family.</text>
</comment>
<keyword evidence="2" id="KW-0663">Pyridoxal phosphate</keyword>
<evidence type="ECO:0000256" key="3">
    <source>
        <dbReference type="ARBA" id="ARBA00023015"/>
    </source>
</evidence>
<proteinExistence type="inferred from homology"/>
<reference evidence="8 9" key="1">
    <citation type="submission" date="2021-01" db="EMBL/GenBank/DDBJ databases">
        <title>Whole genome shotgun sequence of Planobispora longispora NBRC 13918.</title>
        <authorList>
            <person name="Komaki H."/>
            <person name="Tamura T."/>
        </authorList>
    </citation>
    <scope>NUCLEOTIDE SEQUENCE [LARGE SCALE GENOMIC DNA]</scope>
    <source>
        <strain evidence="8 9">NBRC 13918</strain>
    </source>
</reference>
<evidence type="ECO:0000256" key="2">
    <source>
        <dbReference type="ARBA" id="ARBA00022898"/>
    </source>
</evidence>
<dbReference type="CDD" id="cd00609">
    <property type="entry name" value="AAT_like"/>
    <property type="match status" value="1"/>
</dbReference>
<dbReference type="SUPFAM" id="SSF46785">
    <property type="entry name" value="Winged helix' DNA-binding domain"/>
    <property type="match status" value="1"/>
</dbReference>
<dbReference type="GO" id="GO:0030170">
    <property type="term" value="F:pyridoxal phosphate binding"/>
    <property type="evidence" value="ECO:0007669"/>
    <property type="project" value="InterPro"/>
</dbReference>
<evidence type="ECO:0000256" key="5">
    <source>
        <dbReference type="ARBA" id="ARBA00023163"/>
    </source>
</evidence>
<dbReference type="EMBL" id="BOOH01000023">
    <property type="protein sequence ID" value="GIH77088.1"/>
    <property type="molecule type" value="Genomic_DNA"/>
</dbReference>